<accession>A0A8J3IQL7</accession>
<dbReference type="Pfam" id="PF01565">
    <property type="entry name" value="FAD_binding_4"/>
    <property type="match status" value="1"/>
</dbReference>
<dbReference type="Gene3D" id="3.30.465.10">
    <property type="match status" value="1"/>
</dbReference>
<reference evidence="4" key="1">
    <citation type="submission" date="2020-10" db="EMBL/GenBank/DDBJ databases">
        <title>Taxonomic study of unclassified bacteria belonging to the class Ktedonobacteria.</title>
        <authorList>
            <person name="Yabe S."/>
            <person name="Wang C.M."/>
            <person name="Zheng Y."/>
            <person name="Sakai Y."/>
            <person name="Cavaletti L."/>
            <person name="Monciardini P."/>
            <person name="Donadio S."/>
        </authorList>
    </citation>
    <scope>NUCLEOTIDE SEQUENCE</scope>
    <source>
        <strain evidence="4">ID150040</strain>
    </source>
</reference>
<dbReference type="GO" id="GO:0071949">
    <property type="term" value="F:FAD binding"/>
    <property type="evidence" value="ECO:0007669"/>
    <property type="project" value="InterPro"/>
</dbReference>
<evidence type="ECO:0000259" key="3">
    <source>
        <dbReference type="PROSITE" id="PS51387"/>
    </source>
</evidence>
<dbReference type="SUPFAM" id="SSF56176">
    <property type="entry name" value="FAD-binding/transporter-associated domain-like"/>
    <property type="match status" value="1"/>
</dbReference>
<comment type="similarity">
    <text evidence="1">Belongs to the FAD-binding oxidoreductase/transferase type 4 family.</text>
</comment>
<protein>
    <submittedName>
        <fullName evidence="4">FAD-binding protein</fullName>
    </submittedName>
</protein>
<evidence type="ECO:0000313" key="4">
    <source>
        <dbReference type="EMBL" id="GHO98951.1"/>
    </source>
</evidence>
<gene>
    <name evidence="4" type="ORF">KSF_089990</name>
</gene>
<feature type="domain" description="FAD-binding PCMH-type" evidence="3">
    <location>
        <begin position="5"/>
        <end position="178"/>
    </location>
</feature>
<keyword evidence="2" id="KW-0560">Oxidoreductase</keyword>
<comment type="caution">
    <text evidence="4">The sequence shown here is derived from an EMBL/GenBank/DDBJ whole genome shotgun (WGS) entry which is preliminary data.</text>
</comment>
<dbReference type="EMBL" id="BNJK01000002">
    <property type="protein sequence ID" value="GHO98951.1"/>
    <property type="molecule type" value="Genomic_DNA"/>
</dbReference>
<dbReference type="Proteomes" id="UP000597444">
    <property type="component" value="Unassembled WGS sequence"/>
</dbReference>
<sequence length="456" mass="51386">MSWSMTKQFPCYACKVRDVAEIMEVLTIARMYGLSVIAHGAGHSYTDAALNTDGVIIDVTNMRRILSWNPEQGIMQVEPGVTLRDLVRVAMPDGWWPPVTPSTADVTIGGCVAMNVHGKNAWKNGSFGEHLLSLTVLLANGQMLTLSPISHPELFHAFVGSAGLLGIIISVTLQLQRIPSEHVNVRVQPAASLSEILRILHEEQCADYLEAWVDAFASGRSLGRGIVTSTAFCDERNDTGLRLPTPHIPEHFQEGLTRYIGTTCRPFLKSGARIANQGMYWWSKWRGSEHIGHQSLFRSLFYPPAIFTGYRALLPQGTETFQVFVPFSQAEPLFHEILHRSQDHHFIPLWCVIKQHSQDPFLLSYQVDGFSLEVNYQVVPQTVQQLRTMLLKLMDLVIAVGGRFYLAKDSLLTDILYRRSVGDTAVETFLHLKQMYDPEMLFQSDLFRRVFQISLQ</sequence>
<evidence type="ECO:0000256" key="1">
    <source>
        <dbReference type="ARBA" id="ARBA00008000"/>
    </source>
</evidence>
<name>A0A8J3IQL7_9CHLR</name>
<evidence type="ECO:0000313" key="5">
    <source>
        <dbReference type="Proteomes" id="UP000597444"/>
    </source>
</evidence>
<dbReference type="InterPro" id="IPR016166">
    <property type="entry name" value="FAD-bd_PCMH"/>
</dbReference>
<keyword evidence="5" id="KW-1185">Reference proteome</keyword>
<dbReference type="GO" id="GO:0004458">
    <property type="term" value="F:D-lactate dehydrogenase (cytochrome) activity"/>
    <property type="evidence" value="ECO:0007669"/>
    <property type="project" value="TreeGrafter"/>
</dbReference>
<dbReference type="InterPro" id="IPR016167">
    <property type="entry name" value="FAD-bd_PCMH_sub1"/>
</dbReference>
<proteinExistence type="inferred from homology"/>
<dbReference type="InterPro" id="IPR016169">
    <property type="entry name" value="FAD-bd_PCMH_sub2"/>
</dbReference>
<dbReference type="GO" id="GO:1903457">
    <property type="term" value="P:lactate catabolic process"/>
    <property type="evidence" value="ECO:0007669"/>
    <property type="project" value="TreeGrafter"/>
</dbReference>
<dbReference type="InterPro" id="IPR006094">
    <property type="entry name" value="Oxid_FAD_bind_N"/>
</dbReference>
<dbReference type="PANTHER" id="PTHR11748:SF111">
    <property type="entry name" value="D-LACTATE DEHYDROGENASE, MITOCHONDRIAL-RELATED"/>
    <property type="match status" value="1"/>
</dbReference>
<dbReference type="PANTHER" id="PTHR11748">
    <property type="entry name" value="D-LACTATE DEHYDROGENASE"/>
    <property type="match status" value="1"/>
</dbReference>
<dbReference type="InterPro" id="IPR036318">
    <property type="entry name" value="FAD-bd_PCMH-like_sf"/>
</dbReference>
<dbReference type="GO" id="GO:0008720">
    <property type="term" value="F:D-lactate dehydrogenase (NAD+) activity"/>
    <property type="evidence" value="ECO:0007669"/>
    <property type="project" value="TreeGrafter"/>
</dbReference>
<dbReference type="AlphaFoldDB" id="A0A8J3IQL7"/>
<dbReference type="PROSITE" id="PS51387">
    <property type="entry name" value="FAD_PCMH"/>
    <property type="match status" value="1"/>
</dbReference>
<dbReference type="Gene3D" id="3.30.43.10">
    <property type="entry name" value="Uridine Diphospho-n-acetylenolpyruvylglucosamine Reductase, domain 2"/>
    <property type="match status" value="1"/>
</dbReference>
<organism evidence="4 5">
    <name type="scientific">Reticulibacter mediterranei</name>
    <dbReference type="NCBI Taxonomy" id="2778369"/>
    <lineage>
        <taxon>Bacteria</taxon>
        <taxon>Bacillati</taxon>
        <taxon>Chloroflexota</taxon>
        <taxon>Ktedonobacteria</taxon>
        <taxon>Ktedonobacterales</taxon>
        <taxon>Reticulibacteraceae</taxon>
        <taxon>Reticulibacter</taxon>
    </lineage>
</organism>
<evidence type="ECO:0000256" key="2">
    <source>
        <dbReference type="ARBA" id="ARBA00023002"/>
    </source>
</evidence>